<keyword evidence="3" id="KW-1133">Transmembrane helix</keyword>
<keyword evidence="6" id="KW-1185">Reference proteome</keyword>
<dbReference type="Pfam" id="PF18701">
    <property type="entry name" value="DUF5641"/>
    <property type="match status" value="1"/>
</dbReference>
<dbReference type="SUPFAM" id="SSF56672">
    <property type="entry name" value="DNA/RNA polymerases"/>
    <property type="match status" value="1"/>
</dbReference>
<dbReference type="Pfam" id="PF03009">
    <property type="entry name" value="GDPD"/>
    <property type="match status" value="1"/>
</dbReference>
<dbReference type="InterPro" id="IPR008737">
    <property type="entry name" value="DUF1758"/>
</dbReference>
<evidence type="ECO:0000313" key="6">
    <source>
        <dbReference type="Proteomes" id="UP001201812"/>
    </source>
</evidence>
<keyword evidence="3" id="KW-0812">Transmembrane</keyword>
<feature type="region of interest" description="Disordered" evidence="2">
    <location>
        <begin position="571"/>
        <end position="596"/>
    </location>
</feature>
<organism evidence="5 6">
    <name type="scientific">Ditylenchus destructor</name>
    <dbReference type="NCBI Taxonomy" id="166010"/>
    <lineage>
        <taxon>Eukaryota</taxon>
        <taxon>Metazoa</taxon>
        <taxon>Ecdysozoa</taxon>
        <taxon>Nematoda</taxon>
        <taxon>Chromadorea</taxon>
        <taxon>Rhabditida</taxon>
        <taxon>Tylenchina</taxon>
        <taxon>Tylenchomorpha</taxon>
        <taxon>Sphaerularioidea</taxon>
        <taxon>Anguinidae</taxon>
        <taxon>Anguininae</taxon>
        <taxon>Ditylenchus</taxon>
    </lineage>
</organism>
<keyword evidence="1" id="KW-0175">Coiled coil</keyword>
<dbReference type="Pfam" id="PF03564">
    <property type="entry name" value="DUF1759"/>
    <property type="match status" value="1"/>
</dbReference>
<dbReference type="Proteomes" id="UP001201812">
    <property type="component" value="Unassembled WGS sequence"/>
</dbReference>
<feature type="domain" description="GP-PDE" evidence="4">
    <location>
        <begin position="45"/>
        <end position="289"/>
    </location>
</feature>
<evidence type="ECO:0000259" key="4">
    <source>
        <dbReference type="PROSITE" id="PS51704"/>
    </source>
</evidence>
<dbReference type="Pfam" id="PF05585">
    <property type="entry name" value="DUF1758"/>
    <property type="match status" value="1"/>
</dbReference>
<dbReference type="InterPro" id="IPR030395">
    <property type="entry name" value="GP_PDE_dom"/>
</dbReference>
<dbReference type="PANTHER" id="PTHR47331">
    <property type="entry name" value="PHD-TYPE DOMAIN-CONTAINING PROTEIN"/>
    <property type="match status" value="1"/>
</dbReference>
<feature type="compositionally biased region" description="Low complexity" evidence="2">
    <location>
        <begin position="581"/>
        <end position="596"/>
    </location>
</feature>
<evidence type="ECO:0000313" key="5">
    <source>
        <dbReference type="EMBL" id="KAI1714030.1"/>
    </source>
</evidence>
<dbReference type="Pfam" id="PF05380">
    <property type="entry name" value="Peptidase_A17"/>
    <property type="match status" value="1"/>
</dbReference>
<sequence length="2024" mass="228401">MGLILTLLLRLSVRWPILVSTFMFFSYWVFKNRRSPKNELFFNNFKYGGHRGSPYKEPENTIASMKQAKLEGADLVEFDVSLTKDNVAVLLHDDLLDRTTNMSGPIRNMLYHELKDCDAGSKFFSAENFSNNNCDTSSNFRPLPTLEEMVVWARLNGMKMIIDVKDPDELMRLTIENLFKKYDLYDLAIVCSFFPLIVYRVKRNNPRILTGITWRRWAFSYKEPANITPRYSSFIVQRLVELLDTINTYSIQTWLPSFLAVDMVLTERAEPLNSTTNTTRHNLAFDKWGLNGSSEPQLNCAACCRTCAVPYELRCLPRRDRAAAALRSPAAYRALSAASVAALLTGKSKPFPMTLAFRNQLSQTAKQMRTLLATPPPDWTPAEDETAALSLLALEEEIAVNTEHSDALYNEVARFEEGQRLFLSAFGKLPAGAKDAEQKVYDDLLAEIRLDELQSDCRQLISTIARRVRAYKRQESELRAQIAQAQARATTHVALEDNDSRDTSLLRDIVQQNQQMMQNMQDMLQAFTLQNRPAAPTADAQSRPATPPAVTAVNSTASHGLLTTALSINEPQPTANNTLQSVSGPVSSAPGGPSPVSTAATSLPIYTTRNMCAQSTFTPHSSHWTTPPGTGFGGQHHAQPQYFSSPFVAQGPPLFQNERFRNQAGFEMPFNAFPQRRFHLPLPTLTIPQFSGERSKWRPFWHKFGLVIQNHPELSDLEKHTLLLNYLNGDAKRLVDGIPEAEGNFQIVIDILKKRYDNRPQLISDLYSQLQKLEVASSLAKLKDLYFGFVRICRQLELEGESPNHNPILWKMVYDKLSTQYHIKLLAKEPPGVNWTALSIQGALWEVIEMEEKIAEHKAEHGTDRQTKDKSDKSKPHQSHHQTVLSAAADQKKRPEPRWPCSFCQDKGHWREECLEFPDYQTRANQGQEEDQADFAVEPGTKMVSPAPVTVSSCNLQSEVTLFMAAEAYVFNPEDPAKRIKALMTLDTHSHITVISEDFYKRLALTVDKRVQLSISPFGDGKPIRFNTNKVRFGIQLLNRKEAIINGYTKKAVTVPVPIAVMKQEDIRNLASKGFPIQFRAPDILIGIDNYHAFQVQSGNPLPSGFHLSASKLGPLISGRGTHPGAQMSNANIAPIQIASIVEIDPNEDDQTNLELDKMVTNHFALDLAGIDDDSGKSDDQIHQEFRNALTFSNGQYQVCLPKKDDILKKLPSNYALALGRLQSLFKDLIGMLVRFRLPKVAIASDIEKAFLHLLINMADRDLLRFLWLRDINKDATPENIVTIRFLVVVFGLICSPFLLAATIREHLRRIDSPLALHIDENHYVDDVHLLAQSPEEGYEMCLEAKRIFELAGMNLRSFKSNAKDILTRLDPKDVAQGHLHKVLGIKWDTNDDEFHFSLPSKLEGETTKTSVLSTVAGIYDPIGFLAPTLLPAKVFFQSLWTHEPKLDWTTHLPKGKTEEWNSIIGSWSLDGPIRIPRRITPRFEPKSYELHVFSDASAYAYAAVAYLRTLGNEQAHSSLIFSKSRVKPTSGTKLTIPRMEMLGLVLGTRVLKLVKQELKLPISHSTIWTDSESPLDDKFPVGLRHEITDADGYRKEEQPSFLTLSIIRHDSPFVLDPSRFSSWWKFRRSTAYVLKFLKLCSKGRKFNNPILEESSKDLGQPKMLSLAEALIFQEAQRRTPPSVPTGQNLCLTTDKFGLLRVKTRLGKAIINNNAKRPIFLAATDPVASLYVEAIHSFVHHAGPGITLATIRRNVWIPQGRRTTPIKPGVPILGEEEHEAYVPKGDPRANLMLLWERSLRRLDVFWKQWQEEYLLSLRERQDKLYRNRIDATPAIGDLVLIHDENLPRGSWTMARVIELIPSPSDGLIREVKIKTATGTLNRAPRHLYPLETSGEVDTETPREPTIAQPQPPPETHAKHQMLLRPRRRQNRCPSCSNSPCRCAGNQQLLCSSVEVQMSAQPMHIANMPTRDSVQYQAETEPSEPVVIDSSNEKLQPQTPETELCVPGVSRAELRKAPRSIIKHN</sequence>
<dbReference type="InterPro" id="IPR005312">
    <property type="entry name" value="DUF1759"/>
</dbReference>
<feature type="compositionally biased region" description="Basic and acidic residues" evidence="2">
    <location>
        <begin position="857"/>
        <end position="875"/>
    </location>
</feature>
<evidence type="ECO:0000256" key="3">
    <source>
        <dbReference type="SAM" id="Phobius"/>
    </source>
</evidence>
<name>A0AAD4N593_9BILA</name>
<reference evidence="5" key="1">
    <citation type="submission" date="2022-01" db="EMBL/GenBank/DDBJ databases">
        <title>Genome Sequence Resource for Two Populations of Ditylenchus destructor, the Migratory Endoparasitic Phytonematode.</title>
        <authorList>
            <person name="Zhang H."/>
            <person name="Lin R."/>
            <person name="Xie B."/>
        </authorList>
    </citation>
    <scope>NUCLEOTIDE SEQUENCE</scope>
    <source>
        <strain evidence="5">BazhouSP</strain>
    </source>
</reference>
<feature type="coiled-coil region" evidence="1">
    <location>
        <begin position="468"/>
        <end position="526"/>
    </location>
</feature>
<feature type="transmembrane region" description="Helical" evidence="3">
    <location>
        <begin position="12"/>
        <end position="30"/>
    </location>
</feature>
<dbReference type="EMBL" id="JAKKPZ010000014">
    <property type="protein sequence ID" value="KAI1714030.1"/>
    <property type="molecule type" value="Genomic_DNA"/>
</dbReference>
<dbReference type="GO" id="GO:0006629">
    <property type="term" value="P:lipid metabolic process"/>
    <property type="evidence" value="ECO:0007669"/>
    <property type="project" value="InterPro"/>
</dbReference>
<feature type="compositionally biased region" description="Polar residues" evidence="2">
    <location>
        <begin position="1988"/>
        <end position="2000"/>
    </location>
</feature>
<dbReference type="InterPro" id="IPR017946">
    <property type="entry name" value="PLC-like_Pdiesterase_TIM-brl"/>
</dbReference>
<dbReference type="Gene3D" id="3.20.20.190">
    <property type="entry name" value="Phosphatidylinositol (PI) phosphodiesterase"/>
    <property type="match status" value="1"/>
</dbReference>
<accession>A0AAD4N593</accession>
<proteinExistence type="predicted"/>
<feature type="region of interest" description="Disordered" evidence="2">
    <location>
        <begin position="1894"/>
        <end position="1919"/>
    </location>
</feature>
<gene>
    <name evidence="5" type="ORF">DdX_08921</name>
</gene>
<feature type="region of interest" description="Disordered" evidence="2">
    <location>
        <begin position="1978"/>
        <end position="2001"/>
    </location>
</feature>
<evidence type="ECO:0000256" key="2">
    <source>
        <dbReference type="SAM" id="MobiDB-lite"/>
    </source>
</evidence>
<feature type="region of interest" description="Disordered" evidence="2">
    <location>
        <begin position="857"/>
        <end position="898"/>
    </location>
</feature>
<dbReference type="SUPFAM" id="SSF51695">
    <property type="entry name" value="PLC-like phosphodiesterases"/>
    <property type="match status" value="1"/>
</dbReference>
<keyword evidence="3" id="KW-0472">Membrane</keyword>
<feature type="compositionally biased region" description="Polar residues" evidence="2">
    <location>
        <begin position="571"/>
        <end position="580"/>
    </location>
</feature>
<comment type="caution">
    <text evidence="5">The sequence shown here is derived from an EMBL/GenBank/DDBJ whole genome shotgun (WGS) entry which is preliminary data.</text>
</comment>
<dbReference type="PROSITE" id="PS51704">
    <property type="entry name" value="GP_PDE"/>
    <property type="match status" value="1"/>
</dbReference>
<dbReference type="GO" id="GO:0008081">
    <property type="term" value="F:phosphoric diester hydrolase activity"/>
    <property type="evidence" value="ECO:0007669"/>
    <property type="project" value="InterPro"/>
</dbReference>
<dbReference type="InterPro" id="IPR008042">
    <property type="entry name" value="Retrotrans_Pao"/>
</dbReference>
<dbReference type="InterPro" id="IPR040676">
    <property type="entry name" value="DUF5641"/>
</dbReference>
<protein>
    <submittedName>
        <fullName evidence="5">Pao retrotransposon peptidase domain-containing protein</fullName>
    </submittedName>
</protein>
<evidence type="ECO:0000256" key="1">
    <source>
        <dbReference type="SAM" id="Coils"/>
    </source>
</evidence>
<dbReference type="InterPro" id="IPR043502">
    <property type="entry name" value="DNA/RNA_pol_sf"/>
</dbReference>